<evidence type="ECO:0000256" key="6">
    <source>
        <dbReference type="ARBA" id="ARBA00023136"/>
    </source>
</evidence>
<feature type="transmembrane region" description="Helical" evidence="7">
    <location>
        <begin position="432"/>
        <end position="449"/>
    </location>
</feature>
<keyword evidence="5 7" id="KW-1133">Transmembrane helix</keyword>
<dbReference type="InterPro" id="IPR036259">
    <property type="entry name" value="MFS_trans_sf"/>
</dbReference>
<comment type="subcellular location">
    <subcellularLocation>
        <location evidence="1">Membrane</location>
        <topology evidence="1">Multi-pass membrane protein</topology>
    </subcellularLocation>
</comment>
<feature type="transmembrane region" description="Helical" evidence="7">
    <location>
        <begin position="357"/>
        <end position="379"/>
    </location>
</feature>
<evidence type="ECO:0000256" key="3">
    <source>
        <dbReference type="ARBA" id="ARBA00022448"/>
    </source>
</evidence>
<organism evidence="9 10">
    <name type="scientific">Sporothrix bragantina</name>
    <dbReference type="NCBI Taxonomy" id="671064"/>
    <lineage>
        <taxon>Eukaryota</taxon>
        <taxon>Fungi</taxon>
        <taxon>Dikarya</taxon>
        <taxon>Ascomycota</taxon>
        <taxon>Pezizomycotina</taxon>
        <taxon>Sordariomycetes</taxon>
        <taxon>Sordariomycetidae</taxon>
        <taxon>Ophiostomatales</taxon>
        <taxon>Ophiostomataceae</taxon>
        <taxon>Sporothrix</taxon>
    </lineage>
</organism>
<dbReference type="EMBL" id="CAWUHC010000083">
    <property type="protein sequence ID" value="CAK7229847.1"/>
    <property type="molecule type" value="Genomic_DNA"/>
</dbReference>
<evidence type="ECO:0000313" key="10">
    <source>
        <dbReference type="Proteomes" id="UP001642406"/>
    </source>
</evidence>
<accession>A0ABP0CE15</accession>
<dbReference type="PRINTS" id="PR00171">
    <property type="entry name" value="SUGRTRNSPORT"/>
</dbReference>
<reference evidence="9 10" key="1">
    <citation type="submission" date="2024-01" db="EMBL/GenBank/DDBJ databases">
        <authorList>
            <person name="Allen C."/>
            <person name="Tagirdzhanova G."/>
        </authorList>
    </citation>
    <scope>NUCLEOTIDE SEQUENCE [LARGE SCALE GENOMIC DNA]</scope>
</reference>
<dbReference type="InterPro" id="IPR020846">
    <property type="entry name" value="MFS_dom"/>
</dbReference>
<proteinExistence type="inferred from homology"/>
<comment type="caution">
    <text evidence="9">The sequence shown here is derived from an EMBL/GenBank/DDBJ whole genome shotgun (WGS) entry which is preliminary data.</text>
</comment>
<protein>
    <recommendedName>
        <fullName evidence="8">Major facilitator superfamily (MFS) profile domain-containing protein</fullName>
    </recommendedName>
</protein>
<evidence type="ECO:0000256" key="7">
    <source>
        <dbReference type="SAM" id="Phobius"/>
    </source>
</evidence>
<evidence type="ECO:0000256" key="2">
    <source>
        <dbReference type="ARBA" id="ARBA00010992"/>
    </source>
</evidence>
<evidence type="ECO:0000256" key="5">
    <source>
        <dbReference type="ARBA" id="ARBA00022989"/>
    </source>
</evidence>
<feature type="transmembrane region" description="Helical" evidence="7">
    <location>
        <begin position="160"/>
        <end position="180"/>
    </location>
</feature>
<evidence type="ECO:0000256" key="4">
    <source>
        <dbReference type="ARBA" id="ARBA00022692"/>
    </source>
</evidence>
<keyword evidence="3" id="KW-0813">Transport</keyword>
<gene>
    <name evidence="9" type="ORF">SBRCBS47491_007386</name>
</gene>
<keyword evidence="4 7" id="KW-0812">Transmembrane</keyword>
<dbReference type="PANTHER" id="PTHR48022:SF77">
    <property type="entry name" value="MAJOR FACILITATOR SUPERFAMILY (MFS) PROFILE DOMAIN-CONTAINING PROTEIN"/>
    <property type="match status" value="1"/>
</dbReference>
<feature type="transmembrane region" description="Helical" evidence="7">
    <location>
        <begin position="400"/>
        <end position="420"/>
    </location>
</feature>
<feature type="transmembrane region" description="Helical" evidence="7">
    <location>
        <begin position="289"/>
        <end position="320"/>
    </location>
</feature>
<evidence type="ECO:0000313" key="9">
    <source>
        <dbReference type="EMBL" id="CAK7229847.1"/>
    </source>
</evidence>
<feature type="transmembrane region" description="Helical" evidence="7">
    <location>
        <begin position="329"/>
        <end position="351"/>
    </location>
</feature>
<feature type="domain" description="Major facilitator superfamily (MFS) profile" evidence="8">
    <location>
        <begin position="57"/>
        <end position="453"/>
    </location>
</feature>
<feature type="transmembrane region" description="Helical" evidence="7">
    <location>
        <begin position="135"/>
        <end position="154"/>
    </location>
</feature>
<dbReference type="InterPro" id="IPR003663">
    <property type="entry name" value="Sugar/inositol_transpt"/>
</dbReference>
<dbReference type="Pfam" id="PF00083">
    <property type="entry name" value="Sugar_tr"/>
    <property type="match status" value="2"/>
</dbReference>
<sequence length="509" mass="56207">MLRDSSGLPSDSALARSPVILRAGASSDYAAPDFASLIKMHPFSHITKHFNATLAKSFAVIFLSTLNYGFDNQGFGTTQAMTPFAKQFGEYNETTKKYALLTYWLSLFDSLNYIGFAVGVIIGSLVSARWGRRMCIFAMSCWALVAAAIVISSSTRGQILAGRILFYIYIGMELSVMPIFMSEIMPAPIRGITVGSYQFSLVSPRWLLTKERTEEARANLQKLREGTLTDDEIEAEFEFLQTSLRSMPEQGKFVELFNKINRKRTAVVIGVNIFQQVTGQAFVSSYSSIFIAGLGTVNAFTMAVVNLCCYLVTMGIGLYLNDRVGRRPLLLISGGVQFAAIMTMGGLGLISDPSYQVKVAIVAMVTIFGCGFIFAWAPLTYVVTTEVAPLRLRDATQRTASIVNVFFQFVVNFTIPYLLYAPYANLSSKVGFIFGSFSFLAMVFTYFCIPECKGKSLEEIDVLFHQGVPLRKFGLFKTDDIELEGHGKQNKGMVVSVAEAGHHEHTRGD</sequence>
<dbReference type="PANTHER" id="PTHR48022">
    <property type="entry name" value="PLASTIDIC GLUCOSE TRANSPORTER 4"/>
    <property type="match status" value="1"/>
</dbReference>
<dbReference type="Proteomes" id="UP001642406">
    <property type="component" value="Unassembled WGS sequence"/>
</dbReference>
<dbReference type="InterPro" id="IPR050360">
    <property type="entry name" value="MFS_Sugar_Transporters"/>
</dbReference>
<evidence type="ECO:0000256" key="1">
    <source>
        <dbReference type="ARBA" id="ARBA00004141"/>
    </source>
</evidence>
<dbReference type="Gene3D" id="1.20.1250.20">
    <property type="entry name" value="MFS general substrate transporter like domains"/>
    <property type="match status" value="2"/>
</dbReference>
<dbReference type="SUPFAM" id="SSF103473">
    <property type="entry name" value="MFS general substrate transporter"/>
    <property type="match status" value="1"/>
</dbReference>
<keyword evidence="10" id="KW-1185">Reference proteome</keyword>
<dbReference type="InterPro" id="IPR005828">
    <property type="entry name" value="MFS_sugar_transport-like"/>
</dbReference>
<feature type="transmembrane region" description="Helical" evidence="7">
    <location>
        <begin position="110"/>
        <end position="128"/>
    </location>
</feature>
<evidence type="ECO:0000259" key="8">
    <source>
        <dbReference type="PROSITE" id="PS50850"/>
    </source>
</evidence>
<keyword evidence="6 7" id="KW-0472">Membrane</keyword>
<comment type="similarity">
    <text evidence="2">Belongs to the major facilitator superfamily. Sugar transporter (TC 2.A.1.1) family.</text>
</comment>
<dbReference type="PROSITE" id="PS50850">
    <property type="entry name" value="MFS"/>
    <property type="match status" value="1"/>
</dbReference>
<name>A0ABP0CE15_9PEZI</name>